<keyword evidence="3" id="KW-1185">Reference proteome</keyword>
<protein>
    <submittedName>
        <fullName evidence="2">Uncharacterized protein</fullName>
    </submittedName>
</protein>
<dbReference type="AlphaFoldDB" id="A0AAV6K9F2"/>
<name>A0AAV6K9F2_9ERIC</name>
<sequence>MPSIILLTPSPPAVDHPHPSHRVAVDHHHSRHSCSCSSSSVRRGEEGADVVSSTIVSQIERENRGPPQQEFLVSTFHFCSVLQSIYVHLIEVGVCVA</sequence>
<gene>
    <name evidence="2" type="ORF">RHGRI_014374</name>
</gene>
<proteinExistence type="predicted"/>
<dbReference type="EMBL" id="JACTNZ010000005">
    <property type="protein sequence ID" value="KAG5548974.1"/>
    <property type="molecule type" value="Genomic_DNA"/>
</dbReference>
<evidence type="ECO:0000313" key="3">
    <source>
        <dbReference type="Proteomes" id="UP000823749"/>
    </source>
</evidence>
<organism evidence="2 3">
    <name type="scientific">Rhododendron griersonianum</name>
    <dbReference type="NCBI Taxonomy" id="479676"/>
    <lineage>
        <taxon>Eukaryota</taxon>
        <taxon>Viridiplantae</taxon>
        <taxon>Streptophyta</taxon>
        <taxon>Embryophyta</taxon>
        <taxon>Tracheophyta</taxon>
        <taxon>Spermatophyta</taxon>
        <taxon>Magnoliopsida</taxon>
        <taxon>eudicotyledons</taxon>
        <taxon>Gunneridae</taxon>
        <taxon>Pentapetalae</taxon>
        <taxon>asterids</taxon>
        <taxon>Ericales</taxon>
        <taxon>Ericaceae</taxon>
        <taxon>Ericoideae</taxon>
        <taxon>Rhodoreae</taxon>
        <taxon>Rhododendron</taxon>
    </lineage>
</organism>
<evidence type="ECO:0000313" key="2">
    <source>
        <dbReference type="EMBL" id="KAG5548974.1"/>
    </source>
</evidence>
<feature type="compositionally biased region" description="Basic and acidic residues" evidence="1">
    <location>
        <begin position="15"/>
        <end position="27"/>
    </location>
</feature>
<evidence type="ECO:0000256" key="1">
    <source>
        <dbReference type="SAM" id="MobiDB-lite"/>
    </source>
</evidence>
<accession>A0AAV6K9F2</accession>
<feature type="region of interest" description="Disordered" evidence="1">
    <location>
        <begin position="1"/>
        <end position="47"/>
    </location>
</feature>
<dbReference type="Proteomes" id="UP000823749">
    <property type="component" value="Chromosome 5"/>
</dbReference>
<comment type="caution">
    <text evidence="2">The sequence shown here is derived from an EMBL/GenBank/DDBJ whole genome shotgun (WGS) entry which is preliminary data.</text>
</comment>
<reference evidence="2" key="1">
    <citation type="submission" date="2020-08" db="EMBL/GenBank/DDBJ databases">
        <title>Plant Genome Project.</title>
        <authorList>
            <person name="Zhang R.-G."/>
        </authorList>
    </citation>
    <scope>NUCLEOTIDE SEQUENCE</scope>
    <source>
        <strain evidence="2">WSP0</strain>
        <tissue evidence="2">Leaf</tissue>
    </source>
</reference>